<dbReference type="Proteomes" id="UP001319921">
    <property type="component" value="Chromosome"/>
</dbReference>
<gene>
    <name evidence="1" type="ORF">SACC_01110</name>
</gene>
<evidence type="ECO:0000313" key="1">
    <source>
        <dbReference type="EMBL" id="BDB97094.1"/>
    </source>
</evidence>
<dbReference type="GeneID" id="68864825"/>
<accession>A0AAQ4CMR3</accession>
<organism evidence="1 2">
    <name type="scientific">Saccharolobus caldissimus</name>
    <dbReference type="NCBI Taxonomy" id="1702097"/>
    <lineage>
        <taxon>Archaea</taxon>
        <taxon>Thermoproteota</taxon>
        <taxon>Thermoprotei</taxon>
        <taxon>Sulfolobales</taxon>
        <taxon>Sulfolobaceae</taxon>
        <taxon>Saccharolobus</taxon>
    </lineage>
</organism>
<name>A0AAQ4CMR3_9CREN</name>
<reference evidence="1 2" key="1">
    <citation type="journal article" date="2022" name="Microbiol. Resour. Announc.">
        <title>Complete Genome Sequence of the Hyperthermophilic and Acidophilic Archaeon Saccharolobus caldissimus Strain HS-3T.</title>
        <authorList>
            <person name="Sakai H.D."/>
            <person name="Kurosawa N."/>
        </authorList>
    </citation>
    <scope>NUCLEOTIDE SEQUENCE [LARGE SCALE GENOMIC DNA]</scope>
    <source>
        <strain evidence="1 2">JCM32116</strain>
    </source>
</reference>
<sequence>MRLINHAEIKIAVPLPKIFHVLLCLNKRNTKRLEIKYAAIIVINTKIGEFSSAEIKPIITPIIPRIINILSPTSTCLMNDYYKYKIAQKIFNELL</sequence>
<dbReference type="RefSeq" id="WP_229571124.1">
    <property type="nucleotide sequence ID" value="NZ_AP025226.1"/>
</dbReference>
<dbReference type="EMBL" id="AP025226">
    <property type="protein sequence ID" value="BDB97094.1"/>
    <property type="molecule type" value="Genomic_DNA"/>
</dbReference>
<proteinExistence type="predicted"/>
<keyword evidence="2" id="KW-1185">Reference proteome</keyword>
<dbReference type="KEGG" id="scas:SACC_01110"/>
<protein>
    <submittedName>
        <fullName evidence="1">Uncharacterized protein</fullName>
    </submittedName>
</protein>
<dbReference type="AlphaFoldDB" id="A0AAQ4CMR3"/>
<evidence type="ECO:0000313" key="2">
    <source>
        <dbReference type="Proteomes" id="UP001319921"/>
    </source>
</evidence>